<proteinExistence type="predicted"/>
<evidence type="ECO:0000259" key="2">
    <source>
        <dbReference type="Pfam" id="PF25534"/>
    </source>
</evidence>
<keyword evidence="4" id="KW-1185">Reference proteome</keyword>
<dbReference type="AlphaFoldDB" id="A0A9P4NT05"/>
<dbReference type="Pfam" id="PF25534">
    <property type="entry name" value="DUF7918"/>
    <property type="match status" value="1"/>
</dbReference>
<organism evidence="3 4">
    <name type="scientific">Tothia fuscella</name>
    <dbReference type="NCBI Taxonomy" id="1048955"/>
    <lineage>
        <taxon>Eukaryota</taxon>
        <taxon>Fungi</taxon>
        <taxon>Dikarya</taxon>
        <taxon>Ascomycota</taxon>
        <taxon>Pezizomycotina</taxon>
        <taxon>Dothideomycetes</taxon>
        <taxon>Pleosporomycetidae</taxon>
        <taxon>Venturiales</taxon>
        <taxon>Cylindrosympodiaceae</taxon>
        <taxon>Tothia</taxon>
    </lineage>
</organism>
<name>A0A9P4NT05_9PEZI</name>
<feature type="domain" description="DUF7918" evidence="2">
    <location>
        <begin position="9"/>
        <end position="242"/>
    </location>
</feature>
<sequence length="341" mass="38577">MAIITTIPGLSVDVRVLGVALQEYSPPSDSVVEDNEVTAFVEAQPGASFDVRIEVTSEYEHGGYDLTAQVEVDGKVIRRPLLRKEQFDPAIADVVNGTLYEDQSTVLRSRAVKVWKKKPLIFSSLITYHGQVIGNGGDATHQIDNIGRITVKFLRSTIGEEVNAARHFGLANTIEDISPLPQSALQGREVSVLTRLGAADQCQKPTMYRTTKLDRLDAPMAKFTFEYRSLEDLKTAGIRSRTASPELEEQYFVMGVEEYFEQMAPGNPIEEYEATVGALTAEEEARRDRIIRDLQFNQRRQQGFQNLQLGWHGRYHNEYSDTEDEEEEEEEEQPAQRRIQY</sequence>
<dbReference type="OrthoDB" id="3364132at2759"/>
<feature type="compositionally biased region" description="Acidic residues" evidence="1">
    <location>
        <begin position="320"/>
        <end position="333"/>
    </location>
</feature>
<comment type="caution">
    <text evidence="3">The sequence shown here is derived from an EMBL/GenBank/DDBJ whole genome shotgun (WGS) entry which is preliminary data.</text>
</comment>
<reference evidence="3" key="1">
    <citation type="journal article" date="2020" name="Stud. Mycol.">
        <title>101 Dothideomycetes genomes: a test case for predicting lifestyles and emergence of pathogens.</title>
        <authorList>
            <person name="Haridas S."/>
            <person name="Albert R."/>
            <person name="Binder M."/>
            <person name="Bloem J."/>
            <person name="Labutti K."/>
            <person name="Salamov A."/>
            <person name="Andreopoulos B."/>
            <person name="Baker S."/>
            <person name="Barry K."/>
            <person name="Bills G."/>
            <person name="Bluhm B."/>
            <person name="Cannon C."/>
            <person name="Castanera R."/>
            <person name="Culley D."/>
            <person name="Daum C."/>
            <person name="Ezra D."/>
            <person name="Gonzalez J."/>
            <person name="Henrissat B."/>
            <person name="Kuo A."/>
            <person name="Liang C."/>
            <person name="Lipzen A."/>
            <person name="Lutzoni F."/>
            <person name="Magnuson J."/>
            <person name="Mondo S."/>
            <person name="Nolan M."/>
            <person name="Ohm R."/>
            <person name="Pangilinan J."/>
            <person name="Park H.-J."/>
            <person name="Ramirez L."/>
            <person name="Alfaro M."/>
            <person name="Sun H."/>
            <person name="Tritt A."/>
            <person name="Yoshinaga Y."/>
            <person name="Zwiers L.-H."/>
            <person name="Turgeon B."/>
            <person name="Goodwin S."/>
            <person name="Spatafora J."/>
            <person name="Crous P."/>
            <person name="Grigoriev I."/>
        </authorList>
    </citation>
    <scope>NUCLEOTIDE SEQUENCE</scope>
    <source>
        <strain evidence="3">CBS 130266</strain>
    </source>
</reference>
<dbReference type="Proteomes" id="UP000800235">
    <property type="component" value="Unassembled WGS sequence"/>
</dbReference>
<dbReference type="PANTHER" id="PTHR36223">
    <property type="entry name" value="BETA-LACTAMASE-TYPE TRANSPEPTIDASE FOLD DOMAIN CONTAINING PROTEIN"/>
    <property type="match status" value="1"/>
</dbReference>
<evidence type="ECO:0000256" key="1">
    <source>
        <dbReference type="SAM" id="MobiDB-lite"/>
    </source>
</evidence>
<dbReference type="EMBL" id="MU007037">
    <property type="protein sequence ID" value="KAF2430691.1"/>
    <property type="molecule type" value="Genomic_DNA"/>
</dbReference>
<feature type="region of interest" description="Disordered" evidence="1">
    <location>
        <begin position="316"/>
        <end position="341"/>
    </location>
</feature>
<evidence type="ECO:0000313" key="4">
    <source>
        <dbReference type="Proteomes" id="UP000800235"/>
    </source>
</evidence>
<protein>
    <recommendedName>
        <fullName evidence="2">DUF7918 domain-containing protein</fullName>
    </recommendedName>
</protein>
<gene>
    <name evidence="3" type="ORF">EJ08DRAFT_678984</name>
</gene>
<evidence type="ECO:0000313" key="3">
    <source>
        <dbReference type="EMBL" id="KAF2430691.1"/>
    </source>
</evidence>
<accession>A0A9P4NT05</accession>
<dbReference type="PANTHER" id="PTHR36223:SF1">
    <property type="entry name" value="TRANSCRIPTION ELONGATION FACTOR EAF N-TERMINAL DOMAIN-CONTAINING PROTEIN"/>
    <property type="match status" value="1"/>
</dbReference>
<dbReference type="InterPro" id="IPR057678">
    <property type="entry name" value="DUF7918"/>
</dbReference>